<protein>
    <recommendedName>
        <fullName evidence="3">Secreted protein</fullName>
    </recommendedName>
</protein>
<gene>
    <name evidence="1" type="ORF">GSU69_19060</name>
</gene>
<proteinExistence type="predicted"/>
<reference evidence="2" key="1">
    <citation type="submission" date="2019-12" db="EMBL/GenBank/DDBJ databases">
        <title>Complete and draft genome sequences of new strains and members of some known species of the genus Rathayibacter isolated from plants.</title>
        <authorList>
            <person name="Tarlachkov S.V."/>
            <person name="Starodumova I.P."/>
            <person name="Dorofeeva L.V."/>
            <person name="Prisyazhnaya N.V."/>
            <person name="Leyn S."/>
            <person name="Zlamal J."/>
            <person name="Elan M."/>
            <person name="Osterman A.L."/>
            <person name="Nadler S."/>
            <person name="Subbotin S.A."/>
            <person name="Evtushenko L.I."/>
        </authorList>
    </citation>
    <scope>NUCLEOTIDE SEQUENCE [LARGE SCALE GENOMIC DNA]</scope>
    <source>
        <strain evidence="2">VKM Ac-2802</strain>
    </source>
</reference>
<dbReference type="RefSeq" id="WP_159423925.1">
    <property type="nucleotide sequence ID" value="NZ_CP047180.1"/>
</dbReference>
<dbReference type="EMBL" id="CP047180">
    <property type="protein sequence ID" value="QHC64578.1"/>
    <property type="molecule type" value="Genomic_DNA"/>
</dbReference>
<evidence type="ECO:0000313" key="1">
    <source>
        <dbReference type="EMBL" id="QHC64578.1"/>
    </source>
</evidence>
<accession>A0ABX6H4L0</accession>
<sequence length="188" mass="20456">MPVIALATAAPAASASPAPCPSVTDPAQWRRYDNGYGYHGASGIEEKNGAVFFYQQADDSGSAEGFDLEVWWGARLPVVAGTTYTFLYRAGGSYAQTGNDRTRGAQYARLEIDDVPISPNYSTDTSQYGDVQLTKDFSFVDYSTRWTANTTGSVQLMWHFIVPGRKGVRTDANDDIRITLPLIVCSSS</sequence>
<name>A0ABX6H4L0_9MICO</name>
<evidence type="ECO:0008006" key="3">
    <source>
        <dbReference type="Google" id="ProtNLM"/>
    </source>
</evidence>
<evidence type="ECO:0000313" key="2">
    <source>
        <dbReference type="Proteomes" id="UP000464597"/>
    </source>
</evidence>
<organism evidence="1 2">
    <name type="scientific">Rathayibacter festucae</name>
    <dbReference type="NCBI Taxonomy" id="110937"/>
    <lineage>
        <taxon>Bacteria</taxon>
        <taxon>Bacillati</taxon>
        <taxon>Actinomycetota</taxon>
        <taxon>Actinomycetes</taxon>
        <taxon>Micrococcales</taxon>
        <taxon>Microbacteriaceae</taxon>
        <taxon>Rathayibacter</taxon>
    </lineage>
</organism>
<keyword evidence="2" id="KW-1185">Reference proteome</keyword>
<dbReference type="Proteomes" id="UP000464597">
    <property type="component" value="Chromosome"/>
</dbReference>